<keyword evidence="5" id="KW-1185">Reference proteome</keyword>
<dbReference type="InterPro" id="IPR028129">
    <property type="entry name" value="Consortin_C"/>
</dbReference>
<dbReference type="GO" id="GO:0042998">
    <property type="term" value="P:positive regulation of Golgi to plasma membrane protein transport"/>
    <property type="evidence" value="ECO:0007669"/>
    <property type="project" value="InterPro"/>
</dbReference>
<feature type="compositionally biased region" description="Basic and acidic residues" evidence="1">
    <location>
        <begin position="567"/>
        <end position="580"/>
    </location>
</feature>
<dbReference type="Proteomes" id="UP000515150">
    <property type="component" value="Chromosome 3"/>
</dbReference>
<feature type="compositionally biased region" description="Acidic residues" evidence="1">
    <location>
        <begin position="622"/>
        <end position="638"/>
    </location>
</feature>
<dbReference type="GO" id="GO:0005886">
    <property type="term" value="C:plasma membrane"/>
    <property type="evidence" value="ECO:0007669"/>
    <property type="project" value="TreeGrafter"/>
</dbReference>
<dbReference type="KEGG" id="bspl:114852800"/>
<dbReference type="GeneID" id="114852800"/>
<gene>
    <name evidence="6" type="primary">cnsta</name>
</gene>
<dbReference type="CTD" id="569425"/>
<dbReference type="InterPro" id="IPR042318">
    <property type="entry name" value="Consortin"/>
</dbReference>
<dbReference type="InParanoid" id="A0A6P7M2R0"/>
<name>A0A6P7M2R0_BETSP</name>
<proteinExistence type="predicted"/>
<dbReference type="RefSeq" id="XP_029001281.1">
    <property type="nucleotide sequence ID" value="XM_029145448.3"/>
</dbReference>
<dbReference type="GO" id="GO:0030133">
    <property type="term" value="C:transport vesicle"/>
    <property type="evidence" value="ECO:0007669"/>
    <property type="project" value="TreeGrafter"/>
</dbReference>
<dbReference type="PANTHER" id="PTHR28581">
    <property type="entry name" value="CONSORTIN"/>
    <property type="match status" value="1"/>
</dbReference>
<keyword evidence="2" id="KW-0472">Membrane</keyword>
<dbReference type="Pfam" id="PF22883">
    <property type="entry name" value="Consortin_N"/>
    <property type="match status" value="1"/>
</dbReference>
<feature type="compositionally biased region" description="Polar residues" evidence="1">
    <location>
        <begin position="130"/>
        <end position="146"/>
    </location>
</feature>
<evidence type="ECO:0000256" key="2">
    <source>
        <dbReference type="SAM" id="Phobius"/>
    </source>
</evidence>
<feature type="compositionally biased region" description="Polar residues" evidence="1">
    <location>
        <begin position="197"/>
        <end position="235"/>
    </location>
</feature>
<feature type="region of interest" description="Disordered" evidence="1">
    <location>
        <begin position="418"/>
        <end position="638"/>
    </location>
</feature>
<feature type="compositionally biased region" description="Basic and acidic residues" evidence="1">
    <location>
        <begin position="454"/>
        <end position="474"/>
    </location>
</feature>
<keyword evidence="2" id="KW-0812">Transmembrane</keyword>
<dbReference type="Pfam" id="PF15281">
    <property type="entry name" value="Consortin_C"/>
    <property type="match status" value="1"/>
</dbReference>
<feature type="compositionally biased region" description="Basic and acidic residues" evidence="1">
    <location>
        <begin position="597"/>
        <end position="618"/>
    </location>
</feature>
<feature type="compositionally biased region" description="Acidic residues" evidence="1">
    <location>
        <begin position="543"/>
        <end position="552"/>
    </location>
</feature>
<dbReference type="AlphaFoldDB" id="A0A6P7M2R0"/>
<protein>
    <submittedName>
        <fullName evidence="6">Consortin</fullName>
    </submittedName>
</protein>
<evidence type="ECO:0000256" key="1">
    <source>
        <dbReference type="SAM" id="MobiDB-lite"/>
    </source>
</evidence>
<evidence type="ECO:0000313" key="5">
    <source>
        <dbReference type="Proteomes" id="UP000515150"/>
    </source>
</evidence>
<reference evidence="6" key="1">
    <citation type="submission" date="2025-08" db="UniProtKB">
        <authorList>
            <consortium name="RefSeq"/>
        </authorList>
    </citation>
    <scope>IDENTIFICATION</scope>
</reference>
<dbReference type="OrthoDB" id="9894200at2759"/>
<feature type="transmembrane region" description="Helical" evidence="2">
    <location>
        <begin position="720"/>
        <end position="743"/>
    </location>
</feature>
<feature type="compositionally biased region" description="Acidic residues" evidence="1">
    <location>
        <begin position="110"/>
        <end position="121"/>
    </location>
</feature>
<feature type="domain" description="Consortin C-terminal" evidence="3">
    <location>
        <begin position="660"/>
        <end position="776"/>
    </location>
</feature>
<feature type="compositionally biased region" description="Basic and acidic residues" evidence="1">
    <location>
        <begin position="486"/>
        <end position="502"/>
    </location>
</feature>
<evidence type="ECO:0000313" key="6">
    <source>
        <dbReference type="RefSeq" id="XP_029001281.1"/>
    </source>
</evidence>
<keyword evidence="2" id="KW-1133">Transmembrane helix</keyword>
<organism evidence="5 6">
    <name type="scientific">Betta splendens</name>
    <name type="common">Siamese fighting fish</name>
    <dbReference type="NCBI Taxonomy" id="158456"/>
    <lineage>
        <taxon>Eukaryota</taxon>
        <taxon>Metazoa</taxon>
        <taxon>Chordata</taxon>
        <taxon>Craniata</taxon>
        <taxon>Vertebrata</taxon>
        <taxon>Euteleostomi</taxon>
        <taxon>Actinopterygii</taxon>
        <taxon>Neopterygii</taxon>
        <taxon>Teleostei</taxon>
        <taxon>Neoteleostei</taxon>
        <taxon>Acanthomorphata</taxon>
        <taxon>Anabantaria</taxon>
        <taxon>Anabantiformes</taxon>
        <taxon>Anabantoidei</taxon>
        <taxon>Osphronemidae</taxon>
        <taxon>Betta</taxon>
    </lineage>
</organism>
<dbReference type="InterPro" id="IPR054132">
    <property type="entry name" value="Consortin_N"/>
</dbReference>
<dbReference type="GO" id="GO:0005802">
    <property type="term" value="C:trans-Golgi network"/>
    <property type="evidence" value="ECO:0007669"/>
    <property type="project" value="InterPro"/>
</dbReference>
<dbReference type="GO" id="GO:0071253">
    <property type="term" value="F:connexin binding"/>
    <property type="evidence" value="ECO:0007669"/>
    <property type="project" value="InterPro"/>
</dbReference>
<evidence type="ECO:0000259" key="4">
    <source>
        <dbReference type="Pfam" id="PF22883"/>
    </source>
</evidence>
<dbReference type="FunCoup" id="A0A6P7M2R0">
    <property type="interactions" value="191"/>
</dbReference>
<evidence type="ECO:0000259" key="3">
    <source>
        <dbReference type="Pfam" id="PF15281"/>
    </source>
</evidence>
<sequence length="780" mass="85290">MDCGGQFERDGRVMSQVPMGGVDLCDNLHRPETLAAQTRNLNEANTLTQTSNPCSSQNEEEQEHRIILNTSLNNNAKGEEVQEVDKQGNIGKGTEDEEEEDTDEVMKEAPEEEEEDEESEESSALIHCQSPDTPMTDSSYSETGSLLESPYPFSPGTSPEPTSPIVPVSPLSDTEVDSQISITHPTTVGDTAADSLPLTSDTRPTSSPVFPCVSGTTDSTAESVFTAEHTSFTSSTEHRPTCTRGPATSHAEPQASRLSTFVASTTGSETTSTEPTSTAGPINLHWGHITSMSVPPCFSVSTCTTGPIQCTSPLECLEQLAHKGDDTRLPQYLHQIAETFVLHEDYQRALWCLQLERLYHQRVLDNLNTLQEQWESKCRTSSSLEIQHLDSLKHICLTHSRPVAGDAVSASTLEEGGAKRISAHQVDGGIKQRTEDSSRSQPGHSITPSINVSDEFKAFEISKRDKEDPNRELQGRGSFHGSQLTDMEHSDNEKGRAQRDVGHTITVIGNGLHPPTAGVMDQSKPAEQQGGDLGLTQGREAKVEEEETDVEVAVEALEMKDEEEEEQKDRDAESAQKDLPVETVVSGSEMGAQQHQESQDSEKTHLNQEAHSQEENVKQQEPGEEEEEDGEEEVYEEEQADIIKEAATLDDMAKLITVEEMSPASGLVSILKRRSVCMDNVSTTTSSDLQPEKPTAKRRVRFKVPDDGYEQDVGGGDSCLLLFLLCLVTVVISVGGTALYCALGDVHSSVCQDFSRNADFYIGQIQRGITHIHHWFAPGS</sequence>
<feature type="compositionally biased region" description="Basic and acidic residues" evidence="1">
    <location>
        <begin position="77"/>
        <end position="86"/>
    </location>
</feature>
<feature type="domain" description="Consortin N-terminal" evidence="4">
    <location>
        <begin position="325"/>
        <end position="376"/>
    </location>
</feature>
<dbReference type="PANTHER" id="PTHR28581:SF1">
    <property type="entry name" value="CONSORTIN"/>
    <property type="match status" value="1"/>
</dbReference>
<feature type="region of interest" description="Disordered" evidence="1">
    <location>
        <begin position="71"/>
        <end position="257"/>
    </location>
</feature>
<accession>A0A6P7M2R0</accession>
<feature type="compositionally biased region" description="Polar residues" evidence="1">
    <location>
        <begin position="177"/>
        <end position="189"/>
    </location>
</feature>
<feature type="compositionally biased region" description="Polar residues" evidence="1">
    <location>
        <begin position="439"/>
        <end position="452"/>
    </location>
</feature>